<dbReference type="PANTHER" id="PTHR20842:SF0">
    <property type="entry name" value="ALPHA-ASPARTYL DIPEPTIDASE"/>
    <property type="match status" value="1"/>
</dbReference>
<evidence type="ECO:0000256" key="2">
    <source>
        <dbReference type="ARBA" id="ARBA00022670"/>
    </source>
</evidence>
<dbReference type="CDD" id="cd03146">
    <property type="entry name" value="GAT1_Peptidase_E"/>
    <property type="match status" value="1"/>
</dbReference>
<organism evidence="6">
    <name type="scientific">Pontimicrobium sp. SW4</name>
    <dbReference type="NCBI Taxonomy" id="3153519"/>
    <lineage>
        <taxon>Bacteria</taxon>
        <taxon>Pseudomonadati</taxon>
        <taxon>Bacteroidota</taxon>
        <taxon>Flavobacteriia</taxon>
        <taxon>Flavobacteriales</taxon>
        <taxon>Flavobacteriaceae</taxon>
        <taxon>Pontimicrobium</taxon>
    </lineage>
</organism>
<sequence>MKRFIIFCLVSFFMTGFAFSQDQYIFPYGSGPSKAFIKEIIKLTGKEKPKICFLPTASGDRESGIIRWYELVNDLEVEPYVQRVWISSYRQKYTFEEFLLGMDAIVVGGGNTLNMMAIWKAQGIDKVLKKALEKGIVLAGGSAGSLCWFDNGTTDSRPIELSVVEGLGFLPYSHSPHYDGEEFRRPLYEKNIKNGIFEAGYAMDNQAGIIFKNGKPFKVVSMGEERNCYYVSLVNGEIVEEKLDKIILKD</sequence>
<keyword evidence="5" id="KW-0732">Signal</keyword>
<dbReference type="GO" id="GO:0008236">
    <property type="term" value="F:serine-type peptidase activity"/>
    <property type="evidence" value="ECO:0007669"/>
    <property type="project" value="UniProtKB-KW"/>
</dbReference>
<name>A0AAU7BP23_9FLAO</name>
<keyword evidence="6" id="KW-0224">Dipeptidase</keyword>
<dbReference type="Gene3D" id="3.40.50.880">
    <property type="match status" value="1"/>
</dbReference>
<keyword evidence="4" id="KW-0720">Serine protease</keyword>
<evidence type="ECO:0000256" key="3">
    <source>
        <dbReference type="ARBA" id="ARBA00022801"/>
    </source>
</evidence>
<dbReference type="InterPro" id="IPR005320">
    <property type="entry name" value="Peptidase_S51"/>
</dbReference>
<proteinExistence type="inferred from homology"/>
<evidence type="ECO:0000256" key="1">
    <source>
        <dbReference type="ARBA" id="ARBA00006534"/>
    </source>
</evidence>
<accession>A0AAU7BP23</accession>
<dbReference type="GO" id="GO:0016805">
    <property type="term" value="F:dipeptidase activity"/>
    <property type="evidence" value="ECO:0007669"/>
    <property type="project" value="UniProtKB-KW"/>
</dbReference>
<keyword evidence="7" id="KW-0614">Plasmid</keyword>
<keyword evidence="2" id="KW-0645">Protease</keyword>
<protein>
    <submittedName>
        <fullName evidence="6">Peptidase E</fullName>
        <ecNumber evidence="6">3.4.13.21</ecNumber>
    </submittedName>
</protein>
<keyword evidence="3 6" id="KW-0378">Hydrolase</keyword>
<feature type="signal peptide" evidence="5">
    <location>
        <begin position="1"/>
        <end position="20"/>
    </location>
</feature>
<evidence type="ECO:0000313" key="7">
    <source>
        <dbReference type="EMBL" id="XBG62889.1"/>
    </source>
</evidence>
<comment type="similarity">
    <text evidence="1">Belongs to the peptidase S51 family.</text>
</comment>
<evidence type="ECO:0000256" key="4">
    <source>
        <dbReference type="ARBA" id="ARBA00022825"/>
    </source>
</evidence>
<geneLocation type="plasmid" evidence="7">
    <name>plsmid1</name>
</geneLocation>
<feature type="chain" id="PRO_5043288392" evidence="5">
    <location>
        <begin position="21"/>
        <end position="250"/>
    </location>
</feature>
<dbReference type="GO" id="GO:0006508">
    <property type="term" value="P:proteolysis"/>
    <property type="evidence" value="ECO:0007669"/>
    <property type="project" value="UniProtKB-KW"/>
</dbReference>
<dbReference type="RefSeq" id="WP_347921718.1">
    <property type="nucleotide sequence ID" value="NZ_CP157199.1"/>
</dbReference>
<dbReference type="AlphaFoldDB" id="A0AAU7BP23"/>
<gene>
    <name evidence="6" type="ORF">ABGB03_08120</name>
    <name evidence="7" type="ORF">ABGB03_15745</name>
</gene>
<dbReference type="EMBL" id="CP157200">
    <property type="protein sequence ID" value="XBG62889.1"/>
    <property type="molecule type" value="Genomic_DNA"/>
</dbReference>
<dbReference type="EC" id="3.4.13.21" evidence="6"/>
<dbReference type="PANTHER" id="PTHR20842">
    <property type="entry name" value="PROTEASE S51 ALPHA-ASPARTYL DIPEPTIDASE"/>
    <property type="match status" value="1"/>
</dbReference>
<reference evidence="6" key="1">
    <citation type="submission" date="2024-05" db="EMBL/GenBank/DDBJ databases">
        <title>Pontimicrobium maritimus sp. nov., isolated form sea water.</title>
        <authorList>
            <person name="Muhammad N."/>
            <person name="Vuong T.Q."/>
            <person name="Han H.L."/>
            <person name="Kim S.-G."/>
        </authorList>
    </citation>
    <scope>NUCLEOTIDE SEQUENCE</scope>
    <source>
        <strain evidence="6">SW4</strain>
        <plasmid evidence="7">plsmid1</plasmid>
    </source>
</reference>
<evidence type="ECO:0000313" key="6">
    <source>
        <dbReference type="EMBL" id="XBG59826.1"/>
    </source>
</evidence>
<dbReference type="Pfam" id="PF03575">
    <property type="entry name" value="Peptidase_S51"/>
    <property type="match status" value="1"/>
</dbReference>
<dbReference type="EMBL" id="CP157199">
    <property type="protein sequence ID" value="XBG59826.1"/>
    <property type="molecule type" value="Genomic_DNA"/>
</dbReference>
<evidence type="ECO:0000256" key="5">
    <source>
        <dbReference type="SAM" id="SignalP"/>
    </source>
</evidence>
<dbReference type="SUPFAM" id="SSF52317">
    <property type="entry name" value="Class I glutamine amidotransferase-like"/>
    <property type="match status" value="1"/>
</dbReference>
<dbReference type="InterPro" id="IPR029062">
    <property type="entry name" value="Class_I_gatase-like"/>
</dbReference>